<reference evidence="1 2" key="1">
    <citation type="journal article" date="2019" name="Sci. Rep.">
        <title>Orb-weaving spider Araneus ventricosus genome elucidates the spidroin gene catalogue.</title>
        <authorList>
            <person name="Kono N."/>
            <person name="Nakamura H."/>
            <person name="Ohtoshi R."/>
            <person name="Moran D.A.P."/>
            <person name="Shinohara A."/>
            <person name="Yoshida Y."/>
            <person name="Fujiwara M."/>
            <person name="Mori M."/>
            <person name="Tomita M."/>
            <person name="Arakawa K."/>
        </authorList>
    </citation>
    <scope>NUCLEOTIDE SEQUENCE [LARGE SCALE GENOMIC DNA]</scope>
</reference>
<keyword evidence="2" id="KW-1185">Reference proteome</keyword>
<organism evidence="1 2">
    <name type="scientific">Araneus ventricosus</name>
    <name type="common">Orbweaver spider</name>
    <name type="synonym">Epeira ventricosa</name>
    <dbReference type="NCBI Taxonomy" id="182803"/>
    <lineage>
        <taxon>Eukaryota</taxon>
        <taxon>Metazoa</taxon>
        <taxon>Ecdysozoa</taxon>
        <taxon>Arthropoda</taxon>
        <taxon>Chelicerata</taxon>
        <taxon>Arachnida</taxon>
        <taxon>Araneae</taxon>
        <taxon>Araneomorphae</taxon>
        <taxon>Entelegynae</taxon>
        <taxon>Araneoidea</taxon>
        <taxon>Araneidae</taxon>
        <taxon>Araneus</taxon>
    </lineage>
</organism>
<evidence type="ECO:0000313" key="2">
    <source>
        <dbReference type="Proteomes" id="UP000499080"/>
    </source>
</evidence>
<comment type="caution">
    <text evidence="1">The sequence shown here is derived from an EMBL/GenBank/DDBJ whole genome shotgun (WGS) entry which is preliminary data.</text>
</comment>
<sequence length="111" mass="12746">MLPRACFLPKLTIQFDLVYTFRDDHSEDCAVSKTFIPTLAKLFVKMRRGQVADMLQQNYTEVSIKSRKQVNLSVHFRLLTVTLLFFNTFSPRSPQRLLSKGSKSVVAASFK</sequence>
<accession>A0A4Y2Q6M2</accession>
<dbReference type="EMBL" id="BGPR01012988">
    <property type="protein sequence ID" value="GBN58733.1"/>
    <property type="molecule type" value="Genomic_DNA"/>
</dbReference>
<name>A0A4Y2Q6M2_ARAVE</name>
<protein>
    <submittedName>
        <fullName evidence="1">Uncharacterized protein</fullName>
    </submittedName>
</protein>
<proteinExistence type="predicted"/>
<evidence type="ECO:0000313" key="1">
    <source>
        <dbReference type="EMBL" id="GBN58733.1"/>
    </source>
</evidence>
<gene>
    <name evidence="1" type="ORF">AVEN_145201_1</name>
</gene>
<dbReference type="AlphaFoldDB" id="A0A4Y2Q6M2"/>
<dbReference type="Proteomes" id="UP000499080">
    <property type="component" value="Unassembled WGS sequence"/>
</dbReference>